<protein>
    <submittedName>
        <fullName evidence="3">YifB family Mg chelatase-like AAA ATPase</fullName>
    </submittedName>
</protein>
<dbReference type="Pfam" id="PF01078">
    <property type="entry name" value="Mg_chelatase"/>
    <property type="match status" value="1"/>
</dbReference>
<organism evidence="3 4">
    <name type="scientific">Gryllotalpicola koreensis</name>
    <dbReference type="NCBI Taxonomy" id="993086"/>
    <lineage>
        <taxon>Bacteria</taxon>
        <taxon>Bacillati</taxon>
        <taxon>Actinomycetota</taxon>
        <taxon>Actinomycetes</taxon>
        <taxon>Micrococcales</taxon>
        <taxon>Microbacteriaceae</taxon>
        <taxon>Gryllotalpicola</taxon>
    </lineage>
</organism>
<dbReference type="Pfam" id="PF13541">
    <property type="entry name" value="ChlI"/>
    <property type="match status" value="1"/>
</dbReference>
<sequence length="512" mass="53040">MGVARTLSVALQGLRGSLVDVEVSIAAGLPMFKLIGLPDTSLAEAAHRVLAAASNSGCSLAQSRVTANLSPATLPKHGSVFDLGIALAAMAASGTVSARSIAATVHLGELGLDGRVRPVLGILPAVHAAVAAGARRVMVPIGNVAEARLVPGVEVVPVSSLREAAIRHGGDFAPVAVEPVLSAAPAVRAVDDLDLADVIGNTEAVHALVVAAAGGHHLYFLGPPGAGKTMLAERLPGLLPDLDEHAALEATSIRSLTELGSVSELVRRPPYESPHHTASAAALVGGGSARIRPGAAVRATHGVLFLDEAPEFQPKALDALRQPLESGVVTISRANQQADFPAEFQLVLAANPCPCGLYGLGASADCTCGPGRRRAYLNRLSGPLMDRIDLQLTVKRLAPAQLLAAGEASRRTTEQARRLVVEARGAAKERFAGLPWVLNGRVPSTWLTDGPGRLPKAITTSLERHYQSHAMTMRGYVRVLRVAWTLADLDGATSPKAEHVGAALALREGSFA</sequence>
<dbReference type="InterPro" id="IPR014721">
    <property type="entry name" value="Ribsml_uS5_D2-typ_fold_subgr"/>
</dbReference>
<dbReference type="EMBL" id="BAABBW010000002">
    <property type="protein sequence ID" value="GAA4171182.1"/>
    <property type="molecule type" value="Genomic_DNA"/>
</dbReference>
<dbReference type="PANTHER" id="PTHR32039:SF7">
    <property type="entry name" value="COMPETENCE PROTEIN COMM"/>
    <property type="match status" value="1"/>
</dbReference>
<dbReference type="SUPFAM" id="SSF54211">
    <property type="entry name" value="Ribosomal protein S5 domain 2-like"/>
    <property type="match status" value="1"/>
</dbReference>
<dbReference type="InterPro" id="IPR004482">
    <property type="entry name" value="Mg_chelat-rel"/>
</dbReference>
<dbReference type="PANTHER" id="PTHR32039">
    <property type="entry name" value="MAGNESIUM-CHELATASE SUBUNIT CHLI"/>
    <property type="match status" value="1"/>
</dbReference>
<dbReference type="InterPro" id="IPR003593">
    <property type="entry name" value="AAA+_ATPase"/>
</dbReference>
<feature type="domain" description="AAA+ ATPase" evidence="2">
    <location>
        <begin position="214"/>
        <end position="398"/>
    </location>
</feature>
<accession>A0ABP7ZV36</accession>
<dbReference type="Pfam" id="PF13335">
    <property type="entry name" value="Mg_chelatase_C"/>
    <property type="match status" value="1"/>
</dbReference>
<comment type="caution">
    <text evidence="3">The sequence shown here is derived from an EMBL/GenBank/DDBJ whole genome shotgun (WGS) entry which is preliminary data.</text>
</comment>
<evidence type="ECO:0000256" key="1">
    <source>
        <dbReference type="ARBA" id="ARBA00006354"/>
    </source>
</evidence>
<dbReference type="InterPro" id="IPR020568">
    <property type="entry name" value="Ribosomal_Su5_D2-typ_SF"/>
</dbReference>
<dbReference type="InterPro" id="IPR045006">
    <property type="entry name" value="CHLI-like"/>
</dbReference>
<dbReference type="Gene3D" id="3.40.50.300">
    <property type="entry name" value="P-loop containing nucleotide triphosphate hydrolases"/>
    <property type="match status" value="1"/>
</dbReference>
<dbReference type="SMART" id="SM00382">
    <property type="entry name" value="AAA"/>
    <property type="match status" value="1"/>
</dbReference>
<dbReference type="SUPFAM" id="SSF52540">
    <property type="entry name" value="P-loop containing nucleoside triphosphate hydrolases"/>
    <property type="match status" value="1"/>
</dbReference>
<evidence type="ECO:0000313" key="4">
    <source>
        <dbReference type="Proteomes" id="UP001501079"/>
    </source>
</evidence>
<keyword evidence="4" id="KW-1185">Reference proteome</keyword>
<name>A0ABP7ZV36_9MICO</name>
<comment type="similarity">
    <text evidence="1">Belongs to the Mg-chelatase subunits D/I family. ComM subfamily.</text>
</comment>
<dbReference type="InterPro" id="IPR000523">
    <property type="entry name" value="Mg_chelatse_chII-like_cat_dom"/>
</dbReference>
<evidence type="ECO:0000313" key="3">
    <source>
        <dbReference type="EMBL" id="GAA4171182.1"/>
    </source>
</evidence>
<evidence type="ECO:0000259" key="2">
    <source>
        <dbReference type="SMART" id="SM00382"/>
    </source>
</evidence>
<dbReference type="InterPro" id="IPR025158">
    <property type="entry name" value="Mg_chelat-rel_C"/>
</dbReference>
<dbReference type="Gene3D" id="3.30.230.10">
    <property type="match status" value="1"/>
</dbReference>
<proteinExistence type="inferred from homology"/>
<dbReference type="InterPro" id="IPR027417">
    <property type="entry name" value="P-loop_NTPase"/>
</dbReference>
<reference evidence="4" key="1">
    <citation type="journal article" date="2019" name="Int. J. Syst. Evol. Microbiol.">
        <title>The Global Catalogue of Microorganisms (GCM) 10K type strain sequencing project: providing services to taxonomists for standard genome sequencing and annotation.</title>
        <authorList>
            <consortium name="The Broad Institute Genomics Platform"/>
            <consortium name="The Broad Institute Genome Sequencing Center for Infectious Disease"/>
            <person name="Wu L."/>
            <person name="Ma J."/>
        </authorList>
    </citation>
    <scope>NUCLEOTIDE SEQUENCE [LARGE SCALE GENOMIC DNA]</scope>
    <source>
        <strain evidence="4">JCM 17591</strain>
    </source>
</reference>
<gene>
    <name evidence="3" type="ORF">GCM10022287_10120</name>
</gene>
<dbReference type="CDD" id="cd00009">
    <property type="entry name" value="AAA"/>
    <property type="match status" value="1"/>
</dbReference>
<dbReference type="NCBIfam" id="TIGR00368">
    <property type="entry name" value="YifB family Mg chelatase-like AAA ATPase"/>
    <property type="match status" value="1"/>
</dbReference>
<dbReference type="RefSeq" id="WP_344752211.1">
    <property type="nucleotide sequence ID" value="NZ_BAABBW010000002.1"/>
</dbReference>
<dbReference type="Proteomes" id="UP001501079">
    <property type="component" value="Unassembled WGS sequence"/>
</dbReference>